<feature type="signal peptide" evidence="5">
    <location>
        <begin position="1"/>
        <end position="26"/>
    </location>
</feature>
<evidence type="ECO:0000256" key="3">
    <source>
        <dbReference type="ARBA" id="ARBA00023110"/>
    </source>
</evidence>
<evidence type="ECO:0000313" key="7">
    <source>
        <dbReference type="EMBL" id="WAJ70164.1"/>
    </source>
</evidence>
<dbReference type="InterPro" id="IPR002130">
    <property type="entry name" value="Cyclophilin-type_PPIase_dom"/>
</dbReference>
<dbReference type="PRINTS" id="PR00153">
    <property type="entry name" value="CSAPPISMRASE"/>
</dbReference>
<keyword evidence="3" id="KW-0697">Rotamase</keyword>
<evidence type="ECO:0000256" key="1">
    <source>
        <dbReference type="ARBA" id="ARBA00007365"/>
    </source>
</evidence>
<dbReference type="PROSITE" id="PS00170">
    <property type="entry name" value="CSA_PPIASE_1"/>
    <property type="match status" value="1"/>
</dbReference>
<dbReference type="InterPro" id="IPR029000">
    <property type="entry name" value="Cyclophilin-like_dom_sf"/>
</dbReference>
<name>A0ABY7AL18_9ALTE</name>
<protein>
    <recommendedName>
        <fullName evidence="2">peptidylprolyl isomerase</fullName>
        <ecNumber evidence="2">5.2.1.8</ecNumber>
    </recommendedName>
</protein>
<organism evidence="7 8">
    <name type="scientific">Catenovulum adriaticum</name>
    <dbReference type="NCBI Taxonomy" id="2984846"/>
    <lineage>
        <taxon>Bacteria</taxon>
        <taxon>Pseudomonadati</taxon>
        <taxon>Pseudomonadota</taxon>
        <taxon>Gammaproteobacteria</taxon>
        <taxon>Alteromonadales</taxon>
        <taxon>Alteromonadaceae</taxon>
        <taxon>Catenovulum</taxon>
    </lineage>
</organism>
<dbReference type="InterPro" id="IPR044665">
    <property type="entry name" value="E_coli_cyclophilin_A-like"/>
</dbReference>
<dbReference type="Pfam" id="PF00160">
    <property type="entry name" value="Pro_isomerase"/>
    <property type="match status" value="1"/>
</dbReference>
<gene>
    <name evidence="7" type="ORF">OLW01_13625</name>
</gene>
<dbReference type="InterPro" id="IPR020892">
    <property type="entry name" value="Cyclophilin-type_PPIase_CS"/>
</dbReference>
<evidence type="ECO:0000256" key="4">
    <source>
        <dbReference type="ARBA" id="ARBA00023235"/>
    </source>
</evidence>
<dbReference type="Proteomes" id="UP001163726">
    <property type="component" value="Chromosome"/>
</dbReference>
<proteinExistence type="inferred from homology"/>
<dbReference type="RefSeq" id="WP_268074467.1">
    <property type="nucleotide sequence ID" value="NZ_CP109965.1"/>
</dbReference>
<dbReference type="Gene3D" id="2.40.100.10">
    <property type="entry name" value="Cyclophilin-like"/>
    <property type="match status" value="1"/>
</dbReference>
<dbReference type="EMBL" id="CP109965">
    <property type="protein sequence ID" value="WAJ70164.1"/>
    <property type="molecule type" value="Genomic_DNA"/>
</dbReference>
<comment type="similarity">
    <text evidence="1">Belongs to the cyclophilin-type PPIase family.</text>
</comment>
<evidence type="ECO:0000259" key="6">
    <source>
        <dbReference type="PROSITE" id="PS50072"/>
    </source>
</evidence>
<keyword evidence="4 7" id="KW-0413">Isomerase</keyword>
<dbReference type="EC" id="5.2.1.8" evidence="2"/>
<feature type="domain" description="PPIase cyclophilin-type" evidence="6">
    <location>
        <begin position="25"/>
        <end position="197"/>
    </location>
</feature>
<keyword evidence="8" id="KW-1185">Reference proteome</keyword>
<dbReference type="PANTHER" id="PTHR43246">
    <property type="entry name" value="PEPTIDYL-PROLYL CIS-TRANS ISOMERASE CYP38, CHLOROPLASTIC"/>
    <property type="match status" value="1"/>
</dbReference>
<feature type="chain" id="PRO_5045150755" description="peptidylprolyl isomerase" evidence="5">
    <location>
        <begin position="27"/>
        <end position="385"/>
    </location>
</feature>
<evidence type="ECO:0000313" key="8">
    <source>
        <dbReference type="Proteomes" id="UP001163726"/>
    </source>
</evidence>
<dbReference type="GO" id="GO:0003755">
    <property type="term" value="F:peptidyl-prolyl cis-trans isomerase activity"/>
    <property type="evidence" value="ECO:0007669"/>
    <property type="project" value="UniProtKB-EC"/>
</dbReference>
<accession>A0ABY7AL18</accession>
<evidence type="ECO:0000256" key="5">
    <source>
        <dbReference type="SAM" id="SignalP"/>
    </source>
</evidence>
<reference evidence="7" key="1">
    <citation type="submission" date="2022-10" db="EMBL/GenBank/DDBJ databases">
        <title>Catenovulum adriacola sp. nov. isolated in the Harbour of Susak.</title>
        <authorList>
            <person name="Schoch T."/>
            <person name="Reich S.J."/>
            <person name="Stoeferle S."/>
            <person name="Flaiz M."/>
            <person name="Kazda M."/>
            <person name="Riedel C.U."/>
            <person name="Duerre P."/>
        </authorList>
    </citation>
    <scope>NUCLEOTIDE SEQUENCE</scope>
    <source>
        <strain evidence="7">TS8</strain>
    </source>
</reference>
<sequence length="385" mass="42391">MKILNIKKTLPALAVLIATASSASYATTVKIETNKGDIVINLYDETTPKTVENFLHYVNEGKYNSSFVHRSVEDFIVQAGSYTWSIQGEQEEEYVNSIEARQIDENDEDETDIFVVENEPLWSNVKGTIAMAKTSQEHSATSSWFINVADNSENLDLQSNGFTVFGEVIEGIDIVEDINDLSIYNFGGALTNLPLSDYDTETDVDQDNLVYISQVTVTADSDQEINPTPNTLIYQDNIDLVSEIKTNIDELVESAEGYLTRAEEAYTKAAEISQEKADIASAAVLKIEKNLLELDNQLDLAEQYVVDVQTAETNNESVLKIVEIRDMAAEAYYTAYDELDAAYQSVKSAEAAAEKESSGGGGAFSWLLVAIAGLTLARKANKTKV</sequence>
<keyword evidence="5" id="KW-0732">Signal</keyword>
<dbReference type="PROSITE" id="PS50072">
    <property type="entry name" value="CSA_PPIASE_2"/>
    <property type="match status" value="1"/>
</dbReference>
<dbReference type="SUPFAM" id="SSF50891">
    <property type="entry name" value="Cyclophilin-like"/>
    <property type="match status" value="1"/>
</dbReference>
<evidence type="ECO:0000256" key="2">
    <source>
        <dbReference type="ARBA" id="ARBA00013194"/>
    </source>
</evidence>